<organism evidence="1 2">
    <name type="scientific">Vibrio campbellii</name>
    <dbReference type="NCBI Taxonomy" id="680"/>
    <lineage>
        <taxon>Bacteria</taxon>
        <taxon>Pseudomonadati</taxon>
        <taxon>Pseudomonadota</taxon>
        <taxon>Gammaproteobacteria</taxon>
        <taxon>Vibrionales</taxon>
        <taxon>Vibrionaceae</taxon>
        <taxon>Vibrio</taxon>
    </lineage>
</organism>
<accession>A0AAE9SQD9</accession>
<sequence length="158" mass="17678">MNDFINIKLVLYNPVTFLIFDFLLRNKVPVRLRLDNKVNLANEMKTRAYSVHTLLTALLMVIPLDSRAEVSTGLVTKMEYGPVYRGLVFVDIEGETNTECATNRNGFDYAFDASTEAGKLVFSSLLAAQRSGVEVTLSGEGTCTLNTTIEDLRWMQSK</sequence>
<protein>
    <submittedName>
        <fullName evidence="1">Uncharacterized protein</fullName>
    </submittedName>
</protein>
<dbReference type="RefSeq" id="WP_255942758.1">
    <property type="nucleotide sequence ID" value="NZ_CP050468.1"/>
</dbReference>
<gene>
    <name evidence="1" type="ORF">HB761_24125</name>
</gene>
<dbReference type="EMBL" id="CP050468">
    <property type="protein sequence ID" value="UTZ29663.1"/>
    <property type="molecule type" value="Genomic_DNA"/>
</dbReference>
<evidence type="ECO:0000313" key="2">
    <source>
        <dbReference type="Proteomes" id="UP001058687"/>
    </source>
</evidence>
<name>A0AAE9SQD9_9VIBR</name>
<proteinExistence type="predicted"/>
<reference evidence="1" key="1">
    <citation type="submission" date="2020-03" db="EMBL/GenBank/DDBJ databases">
        <title>Five strains of Vibrio campbellii isolated from Mariana Trench.</title>
        <authorList>
            <person name="Liang J."/>
            <person name="Zhang X.-H."/>
        </authorList>
    </citation>
    <scope>NUCLEOTIDE SEQUENCE</scope>
    <source>
        <strain evidence="1">LJC014</strain>
    </source>
</reference>
<dbReference type="AlphaFoldDB" id="A0AAE9SQD9"/>
<dbReference type="Proteomes" id="UP001058687">
    <property type="component" value="Chromosome 2"/>
</dbReference>
<evidence type="ECO:0000313" key="1">
    <source>
        <dbReference type="EMBL" id="UTZ29663.1"/>
    </source>
</evidence>